<feature type="region of interest" description="Disordered" evidence="1">
    <location>
        <begin position="29"/>
        <end position="52"/>
    </location>
</feature>
<organism evidence="2 3">
    <name type="scientific">Stephania japonica</name>
    <dbReference type="NCBI Taxonomy" id="461633"/>
    <lineage>
        <taxon>Eukaryota</taxon>
        <taxon>Viridiplantae</taxon>
        <taxon>Streptophyta</taxon>
        <taxon>Embryophyta</taxon>
        <taxon>Tracheophyta</taxon>
        <taxon>Spermatophyta</taxon>
        <taxon>Magnoliopsida</taxon>
        <taxon>Ranunculales</taxon>
        <taxon>Menispermaceae</taxon>
        <taxon>Menispermoideae</taxon>
        <taxon>Cissampelideae</taxon>
        <taxon>Stephania</taxon>
    </lineage>
</organism>
<proteinExistence type="predicted"/>
<gene>
    <name evidence="2" type="ORF">Sjap_002792</name>
</gene>
<evidence type="ECO:0000256" key="1">
    <source>
        <dbReference type="SAM" id="MobiDB-lite"/>
    </source>
</evidence>
<feature type="compositionally biased region" description="Basic residues" evidence="1">
    <location>
        <begin position="33"/>
        <end position="42"/>
    </location>
</feature>
<evidence type="ECO:0000313" key="3">
    <source>
        <dbReference type="Proteomes" id="UP001417504"/>
    </source>
</evidence>
<dbReference type="AlphaFoldDB" id="A0AAP0KPN7"/>
<comment type="caution">
    <text evidence="2">The sequence shown here is derived from an EMBL/GenBank/DDBJ whole genome shotgun (WGS) entry which is preliminary data.</text>
</comment>
<keyword evidence="3" id="KW-1185">Reference proteome</keyword>
<accession>A0AAP0KPN7</accession>
<name>A0AAP0KPN7_9MAGN</name>
<reference evidence="2 3" key="1">
    <citation type="submission" date="2024-01" db="EMBL/GenBank/DDBJ databases">
        <title>Genome assemblies of Stephania.</title>
        <authorList>
            <person name="Yang L."/>
        </authorList>
    </citation>
    <scope>NUCLEOTIDE SEQUENCE [LARGE SCALE GENOMIC DNA]</scope>
    <source>
        <strain evidence="2">QJT</strain>
        <tissue evidence="2">Leaf</tissue>
    </source>
</reference>
<protein>
    <submittedName>
        <fullName evidence="2">Uncharacterized protein</fullName>
    </submittedName>
</protein>
<dbReference type="EMBL" id="JBBNAE010000001">
    <property type="protein sequence ID" value="KAK9155312.1"/>
    <property type="molecule type" value="Genomic_DNA"/>
</dbReference>
<feature type="compositionally biased region" description="Basic and acidic residues" evidence="1">
    <location>
        <begin position="43"/>
        <end position="52"/>
    </location>
</feature>
<evidence type="ECO:0000313" key="2">
    <source>
        <dbReference type="EMBL" id="KAK9155312.1"/>
    </source>
</evidence>
<sequence>MSIVHSTNLLLKTPLLCIVQTDHFLKTPLLGAKPRRSGREKKKGIGGERKTR</sequence>
<dbReference type="Proteomes" id="UP001417504">
    <property type="component" value="Unassembled WGS sequence"/>
</dbReference>